<organism evidence="2 3">
    <name type="scientific">Persicobacter psychrovividus</name>
    <dbReference type="NCBI Taxonomy" id="387638"/>
    <lineage>
        <taxon>Bacteria</taxon>
        <taxon>Pseudomonadati</taxon>
        <taxon>Bacteroidota</taxon>
        <taxon>Cytophagia</taxon>
        <taxon>Cytophagales</taxon>
        <taxon>Persicobacteraceae</taxon>
        <taxon>Persicobacter</taxon>
    </lineage>
</organism>
<gene>
    <name evidence="2" type="ORF">PEPS_08500</name>
</gene>
<evidence type="ECO:0000313" key="3">
    <source>
        <dbReference type="Proteomes" id="UP001354989"/>
    </source>
</evidence>
<protein>
    <recommendedName>
        <fullName evidence="4">Lipoprotein</fullName>
    </recommendedName>
</protein>
<sequence length="293" mass="33036">MKSASTFYPCFFSLLLCICLCISSCSPIDKLESAADLFSDGSIAEDLQLDILLYDAMSITDEAIVALDTKEDEENPHCYTSIWDPNLNKLTLDFNEDCLIRELNHSGKIIITYSGGIDSPKAFPHKRGAKLRIDFDNYRVNDYNFFGTQYLENISESDTIDAKIYRLQQENIVMTNGSLSTQRNGEFTQTSNVADDTYIGLERKTWGESTGVTAKGEDYQVEVMENNALLHSYNCLTQNFLMPSQGEKILRYQGHTRQINFGTGECNHSFNVKQGVFSITVDFTDGELPSEEE</sequence>
<feature type="chain" id="PRO_5047362632" description="Lipoprotein" evidence="1">
    <location>
        <begin position="28"/>
        <end position="293"/>
    </location>
</feature>
<feature type="signal peptide" evidence="1">
    <location>
        <begin position="1"/>
        <end position="27"/>
    </location>
</feature>
<evidence type="ECO:0000313" key="2">
    <source>
        <dbReference type="EMBL" id="BDC98569.1"/>
    </source>
</evidence>
<dbReference type="EMBL" id="AP025292">
    <property type="protein sequence ID" value="BDC98569.1"/>
    <property type="molecule type" value="Genomic_DNA"/>
</dbReference>
<proteinExistence type="predicted"/>
<accession>A0ABN6L5W7</accession>
<dbReference type="Proteomes" id="UP001354989">
    <property type="component" value="Chromosome"/>
</dbReference>
<evidence type="ECO:0000256" key="1">
    <source>
        <dbReference type="SAM" id="SignalP"/>
    </source>
</evidence>
<name>A0ABN6L5W7_9BACT</name>
<keyword evidence="3" id="KW-1185">Reference proteome</keyword>
<evidence type="ECO:0008006" key="4">
    <source>
        <dbReference type="Google" id="ProtNLM"/>
    </source>
</evidence>
<reference evidence="2 3" key="1">
    <citation type="submission" date="2021-12" db="EMBL/GenBank/DDBJ databases">
        <title>Genome sequencing of bacteria with rrn-lacking chromosome and rrn-plasmid.</title>
        <authorList>
            <person name="Anda M."/>
            <person name="Iwasaki W."/>
        </authorList>
    </citation>
    <scope>NUCLEOTIDE SEQUENCE [LARGE SCALE GENOMIC DNA]</scope>
    <source>
        <strain evidence="2 3">NBRC 101262</strain>
    </source>
</reference>
<keyword evidence="1" id="KW-0732">Signal</keyword>